<dbReference type="HOGENOM" id="CLU_275372_0_0_1"/>
<evidence type="ECO:0000256" key="1">
    <source>
        <dbReference type="ARBA" id="ARBA00022460"/>
    </source>
</evidence>
<proteinExistence type="predicted"/>
<dbReference type="PRINTS" id="PR00947">
    <property type="entry name" value="CUTICLE"/>
</dbReference>
<name>B4MXL1_DROWI</name>
<evidence type="ECO:0000313" key="4">
    <source>
        <dbReference type="EMBL" id="EDW76780.2"/>
    </source>
</evidence>
<dbReference type="GO" id="GO:0042302">
    <property type="term" value="F:structural constituent of cuticle"/>
    <property type="evidence" value="ECO:0007669"/>
    <property type="project" value="UniProtKB-UniRule"/>
</dbReference>
<keyword evidence="3" id="KW-0732">Signal</keyword>
<feature type="chain" id="PRO_5006458118" evidence="3">
    <location>
        <begin position="20"/>
        <end position="1189"/>
    </location>
</feature>
<dbReference type="InterPro" id="IPR000618">
    <property type="entry name" value="Insect_cuticle"/>
</dbReference>
<dbReference type="STRING" id="7260.B4MXL1"/>
<dbReference type="PROSITE" id="PS51155">
    <property type="entry name" value="CHIT_BIND_RR_2"/>
    <property type="match status" value="1"/>
</dbReference>
<dbReference type="OrthoDB" id="6510765at2759"/>
<evidence type="ECO:0000256" key="3">
    <source>
        <dbReference type="SAM" id="SignalP"/>
    </source>
</evidence>
<dbReference type="PANTHER" id="PTHR33289:SF2">
    <property type="entry name" value="ANCHORAGE SUBUNIT, PUTATIVE-RELATED"/>
    <property type="match status" value="1"/>
</dbReference>
<keyword evidence="1 2" id="KW-0193">Cuticle</keyword>
<reference evidence="4 5" key="1">
    <citation type="journal article" date="2007" name="Nature">
        <title>Evolution of genes and genomes on the Drosophila phylogeny.</title>
        <authorList>
            <consortium name="Drosophila 12 Genomes Consortium"/>
            <person name="Clark A.G."/>
            <person name="Eisen M.B."/>
            <person name="Smith D.R."/>
            <person name="Bergman C.M."/>
            <person name="Oliver B."/>
            <person name="Markow T.A."/>
            <person name="Kaufman T.C."/>
            <person name="Kellis M."/>
            <person name="Gelbart W."/>
            <person name="Iyer V.N."/>
            <person name="Pollard D.A."/>
            <person name="Sackton T.B."/>
            <person name="Larracuente A.M."/>
            <person name="Singh N.D."/>
            <person name="Abad J.P."/>
            <person name="Abt D.N."/>
            <person name="Adryan B."/>
            <person name="Aguade M."/>
            <person name="Akashi H."/>
            <person name="Anderson W.W."/>
            <person name="Aquadro C.F."/>
            <person name="Ardell D.H."/>
            <person name="Arguello R."/>
            <person name="Artieri C.G."/>
            <person name="Barbash D.A."/>
            <person name="Barker D."/>
            <person name="Barsanti P."/>
            <person name="Batterham P."/>
            <person name="Batzoglou S."/>
            <person name="Begun D."/>
            <person name="Bhutkar A."/>
            <person name="Blanco E."/>
            <person name="Bosak S.A."/>
            <person name="Bradley R.K."/>
            <person name="Brand A.D."/>
            <person name="Brent M.R."/>
            <person name="Brooks A.N."/>
            <person name="Brown R.H."/>
            <person name="Butlin R.K."/>
            <person name="Caggese C."/>
            <person name="Calvi B.R."/>
            <person name="Bernardo de Carvalho A."/>
            <person name="Caspi A."/>
            <person name="Castrezana S."/>
            <person name="Celniker S.E."/>
            <person name="Chang J.L."/>
            <person name="Chapple C."/>
            <person name="Chatterji S."/>
            <person name="Chinwalla A."/>
            <person name="Civetta A."/>
            <person name="Clifton S.W."/>
            <person name="Comeron J.M."/>
            <person name="Costello J.C."/>
            <person name="Coyne J.A."/>
            <person name="Daub J."/>
            <person name="David R.G."/>
            <person name="Delcher A.L."/>
            <person name="Delehaunty K."/>
            <person name="Do C.B."/>
            <person name="Ebling H."/>
            <person name="Edwards K."/>
            <person name="Eickbush T."/>
            <person name="Evans J.D."/>
            <person name="Filipski A."/>
            <person name="Findeiss S."/>
            <person name="Freyhult E."/>
            <person name="Fulton L."/>
            <person name="Fulton R."/>
            <person name="Garcia A.C."/>
            <person name="Gardiner A."/>
            <person name="Garfield D.A."/>
            <person name="Garvin B.E."/>
            <person name="Gibson G."/>
            <person name="Gilbert D."/>
            <person name="Gnerre S."/>
            <person name="Godfrey J."/>
            <person name="Good R."/>
            <person name="Gotea V."/>
            <person name="Gravely B."/>
            <person name="Greenberg A.J."/>
            <person name="Griffiths-Jones S."/>
            <person name="Gross S."/>
            <person name="Guigo R."/>
            <person name="Gustafson E.A."/>
            <person name="Haerty W."/>
            <person name="Hahn M.W."/>
            <person name="Halligan D.L."/>
            <person name="Halpern A.L."/>
            <person name="Halter G.M."/>
            <person name="Han M.V."/>
            <person name="Heger A."/>
            <person name="Hillier L."/>
            <person name="Hinrichs A.S."/>
            <person name="Holmes I."/>
            <person name="Hoskins R.A."/>
            <person name="Hubisz M.J."/>
            <person name="Hultmark D."/>
            <person name="Huntley M.A."/>
            <person name="Jaffe D.B."/>
            <person name="Jagadeeshan S."/>
            <person name="Jeck W.R."/>
            <person name="Johnson J."/>
            <person name="Jones C.D."/>
            <person name="Jordan W.C."/>
            <person name="Karpen G.H."/>
            <person name="Kataoka E."/>
            <person name="Keightley P.D."/>
            <person name="Kheradpour P."/>
            <person name="Kirkness E.F."/>
            <person name="Koerich L.B."/>
            <person name="Kristiansen K."/>
            <person name="Kudrna D."/>
            <person name="Kulathinal R.J."/>
            <person name="Kumar S."/>
            <person name="Kwok R."/>
            <person name="Lander E."/>
            <person name="Langley C.H."/>
            <person name="Lapoint R."/>
            <person name="Lazzaro B.P."/>
            <person name="Lee S.J."/>
            <person name="Levesque L."/>
            <person name="Li R."/>
            <person name="Lin C.F."/>
            <person name="Lin M.F."/>
            <person name="Lindblad-Toh K."/>
            <person name="Llopart A."/>
            <person name="Long M."/>
            <person name="Low L."/>
            <person name="Lozovsky E."/>
            <person name="Lu J."/>
            <person name="Luo M."/>
            <person name="Machado C.A."/>
            <person name="Makalowski W."/>
            <person name="Marzo M."/>
            <person name="Matsuda M."/>
            <person name="Matzkin L."/>
            <person name="McAllister B."/>
            <person name="McBride C.S."/>
            <person name="McKernan B."/>
            <person name="McKernan K."/>
            <person name="Mendez-Lago M."/>
            <person name="Minx P."/>
            <person name="Mollenhauer M.U."/>
            <person name="Montooth K."/>
            <person name="Mount S.M."/>
            <person name="Mu X."/>
            <person name="Myers E."/>
            <person name="Negre B."/>
            <person name="Newfeld S."/>
            <person name="Nielsen R."/>
            <person name="Noor M.A."/>
            <person name="O'Grady P."/>
            <person name="Pachter L."/>
            <person name="Papaceit M."/>
            <person name="Parisi M.J."/>
            <person name="Parisi M."/>
            <person name="Parts L."/>
            <person name="Pedersen J.S."/>
            <person name="Pesole G."/>
            <person name="Phillippy A.M."/>
            <person name="Ponting C.P."/>
            <person name="Pop M."/>
            <person name="Porcelli D."/>
            <person name="Powell J.R."/>
            <person name="Prohaska S."/>
            <person name="Pruitt K."/>
            <person name="Puig M."/>
            <person name="Quesneville H."/>
            <person name="Ram K.R."/>
            <person name="Rand D."/>
            <person name="Rasmussen M.D."/>
            <person name="Reed L.K."/>
            <person name="Reenan R."/>
            <person name="Reily A."/>
            <person name="Remington K.A."/>
            <person name="Rieger T.T."/>
            <person name="Ritchie M.G."/>
            <person name="Robin C."/>
            <person name="Rogers Y.H."/>
            <person name="Rohde C."/>
            <person name="Rozas J."/>
            <person name="Rubenfield M.J."/>
            <person name="Ruiz A."/>
            <person name="Russo S."/>
            <person name="Salzberg S.L."/>
            <person name="Sanchez-Gracia A."/>
            <person name="Saranga D.J."/>
            <person name="Sato H."/>
            <person name="Schaeffer S.W."/>
            <person name="Schatz M.C."/>
            <person name="Schlenke T."/>
            <person name="Schwartz R."/>
            <person name="Segarra C."/>
            <person name="Singh R.S."/>
            <person name="Sirot L."/>
            <person name="Sirota M."/>
            <person name="Sisneros N.B."/>
            <person name="Smith C.D."/>
            <person name="Smith T.F."/>
            <person name="Spieth J."/>
            <person name="Stage D.E."/>
            <person name="Stark A."/>
            <person name="Stephan W."/>
            <person name="Strausberg R.L."/>
            <person name="Strempel S."/>
            <person name="Sturgill D."/>
            <person name="Sutton G."/>
            <person name="Sutton G.G."/>
            <person name="Tao W."/>
            <person name="Teichmann S."/>
            <person name="Tobari Y.N."/>
            <person name="Tomimura Y."/>
            <person name="Tsolas J.M."/>
            <person name="Valente V.L."/>
            <person name="Venter E."/>
            <person name="Venter J.C."/>
            <person name="Vicario S."/>
            <person name="Vieira F.G."/>
            <person name="Vilella A.J."/>
            <person name="Villasante A."/>
            <person name="Walenz B."/>
            <person name="Wang J."/>
            <person name="Wasserman M."/>
            <person name="Watts T."/>
            <person name="Wilson D."/>
            <person name="Wilson R.K."/>
            <person name="Wing R.A."/>
            <person name="Wolfner M.F."/>
            <person name="Wong A."/>
            <person name="Wong G.K."/>
            <person name="Wu C.I."/>
            <person name="Wu G."/>
            <person name="Yamamoto D."/>
            <person name="Yang H.P."/>
            <person name="Yang S.P."/>
            <person name="Yorke J.A."/>
            <person name="Yoshida K."/>
            <person name="Zdobnov E."/>
            <person name="Zhang P."/>
            <person name="Zhang Y."/>
            <person name="Zimin A.V."/>
            <person name="Baldwin J."/>
            <person name="Abdouelleil A."/>
            <person name="Abdulkadir J."/>
            <person name="Abebe A."/>
            <person name="Abera B."/>
            <person name="Abreu J."/>
            <person name="Acer S.C."/>
            <person name="Aftuck L."/>
            <person name="Alexander A."/>
            <person name="An P."/>
            <person name="Anderson E."/>
            <person name="Anderson S."/>
            <person name="Arachi H."/>
            <person name="Azer M."/>
            <person name="Bachantsang P."/>
            <person name="Barry A."/>
            <person name="Bayul T."/>
            <person name="Berlin A."/>
            <person name="Bessette D."/>
            <person name="Bloom T."/>
            <person name="Blye J."/>
            <person name="Boguslavskiy L."/>
            <person name="Bonnet C."/>
            <person name="Boukhgalter B."/>
            <person name="Bourzgui I."/>
            <person name="Brown A."/>
            <person name="Cahill P."/>
            <person name="Channer S."/>
            <person name="Cheshatsang Y."/>
            <person name="Chuda L."/>
            <person name="Citroen M."/>
            <person name="Collymore A."/>
            <person name="Cooke P."/>
            <person name="Costello M."/>
            <person name="D'Aco K."/>
            <person name="Daza R."/>
            <person name="De Haan G."/>
            <person name="DeGray S."/>
            <person name="DeMaso C."/>
            <person name="Dhargay N."/>
            <person name="Dooley K."/>
            <person name="Dooley E."/>
            <person name="Doricent M."/>
            <person name="Dorje P."/>
            <person name="Dorjee K."/>
            <person name="Dupes A."/>
            <person name="Elong R."/>
            <person name="Falk J."/>
            <person name="Farina A."/>
            <person name="Faro S."/>
            <person name="Ferguson D."/>
            <person name="Fisher S."/>
            <person name="Foley C.D."/>
            <person name="Franke A."/>
            <person name="Friedrich D."/>
            <person name="Gadbois L."/>
            <person name="Gearin G."/>
            <person name="Gearin C.R."/>
            <person name="Giannoukos G."/>
            <person name="Goode T."/>
            <person name="Graham J."/>
            <person name="Grandbois E."/>
            <person name="Grewal S."/>
            <person name="Gyaltsen K."/>
            <person name="Hafez N."/>
            <person name="Hagos B."/>
            <person name="Hall J."/>
            <person name="Henson C."/>
            <person name="Hollinger A."/>
            <person name="Honan T."/>
            <person name="Huard M.D."/>
            <person name="Hughes L."/>
            <person name="Hurhula B."/>
            <person name="Husby M.E."/>
            <person name="Kamat A."/>
            <person name="Kanga B."/>
            <person name="Kashin S."/>
            <person name="Khazanovich D."/>
            <person name="Kisner P."/>
            <person name="Lance K."/>
            <person name="Lara M."/>
            <person name="Lee W."/>
            <person name="Lennon N."/>
            <person name="Letendre F."/>
            <person name="LeVine R."/>
            <person name="Lipovsky A."/>
            <person name="Liu X."/>
            <person name="Liu J."/>
            <person name="Liu S."/>
            <person name="Lokyitsang T."/>
            <person name="Lokyitsang Y."/>
            <person name="Lubonja R."/>
            <person name="Lui A."/>
            <person name="MacDonald P."/>
            <person name="Magnisalis V."/>
            <person name="Maru K."/>
            <person name="Matthews C."/>
            <person name="McCusker W."/>
            <person name="McDonough S."/>
            <person name="Mehta T."/>
            <person name="Meldrim J."/>
            <person name="Meneus L."/>
            <person name="Mihai O."/>
            <person name="Mihalev A."/>
            <person name="Mihova T."/>
            <person name="Mittelman R."/>
            <person name="Mlenga V."/>
            <person name="Montmayeur A."/>
            <person name="Mulrain L."/>
            <person name="Navidi A."/>
            <person name="Naylor J."/>
            <person name="Negash T."/>
            <person name="Nguyen T."/>
            <person name="Nguyen N."/>
            <person name="Nicol R."/>
            <person name="Norbu C."/>
            <person name="Norbu N."/>
            <person name="Novod N."/>
            <person name="O'Neill B."/>
            <person name="Osman S."/>
            <person name="Markiewicz E."/>
            <person name="Oyono O.L."/>
            <person name="Patti C."/>
            <person name="Phunkhang P."/>
            <person name="Pierre F."/>
            <person name="Priest M."/>
            <person name="Raghuraman S."/>
            <person name="Rege F."/>
            <person name="Reyes R."/>
            <person name="Rise C."/>
            <person name="Rogov P."/>
            <person name="Ross K."/>
            <person name="Ryan E."/>
            <person name="Settipalli S."/>
            <person name="Shea T."/>
            <person name="Sherpa N."/>
            <person name="Shi L."/>
            <person name="Shih D."/>
            <person name="Sparrow T."/>
            <person name="Spaulding J."/>
            <person name="Stalker J."/>
            <person name="Stange-Thomann N."/>
            <person name="Stavropoulos S."/>
            <person name="Stone C."/>
            <person name="Strader C."/>
            <person name="Tesfaye S."/>
            <person name="Thomson T."/>
            <person name="Thoulutsang Y."/>
            <person name="Thoulutsang D."/>
            <person name="Topham K."/>
            <person name="Topping I."/>
            <person name="Tsamla T."/>
            <person name="Vassiliev H."/>
            <person name="Vo A."/>
            <person name="Wangchuk T."/>
            <person name="Wangdi T."/>
            <person name="Weiand M."/>
            <person name="Wilkinson J."/>
            <person name="Wilson A."/>
            <person name="Yadav S."/>
            <person name="Young G."/>
            <person name="Yu Q."/>
            <person name="Zembek L."/>
            <person name="Zhong D."/>
            <person name="Zimmer A."/>
            <person name="Zwirko Z."/>
            <person name="Jaffe D.B."/>
            <person name="Alvarez P."/>
            <person name="Brockman W."/>
            <person name="Butler J."/>
            <person name="Chin C."/>
            <person name="Gnerre S."/>
            <person name="Grabherr M."/>
            <person name="Kleber M."/>
            <person name="Mauceli E."/>
            <person name="MacCallum I."/>
        </authorList>
    </citation>
    <scope>NUCLEOTIDE SEQUENCE [LARGE SCALE GENOMIC DNA]</scope>
    <source>
        <strain evidence="5">Tucson 14030-0811.24</strain>
    </source>
</reference>
<dbReference type="FunCoup" id="B4MXL1">
    <property type="interactions" value="48"/>
</dbReference>
<dbReference type="PROSITE" id="PS00233">
    <property type="entry name" value="CHIT_BIND_RR_1"/>
    <property type="match status" value="1"/>
</dbReference>
<dbReference type="AlphaFoldDB" id="B4MXL1"/>
<dbReference type="Pfam" id="PF00379">
    <property type="entry name" value="Chitin_bind_4"/>
    <property type="match status" value="1"/>
</dbReference>
<evidence type="ECO:0000256" key="2">
    <source>
        <dbReference type="PROSITE-ProRule" id="PRU00497"/>
    </source>
</evidence>
<feature type="signal peptide" evidence="3">
    <location>
        <begin position="1"/>
        <end position="19"/>
    </location>
</feature>
<dbReference type="Proteomes" id="UP000007798">
    <property type="component" value="Unassembled WGS sequence"/>
</dbReference>
<evidence type="ECO:0000313" key="5">
    <source>
        <dbReference type="Proteomes" id="UP000007798"/>
    </source>
</evidence>
<gene>
    <name evidence="4" type="primary">Dwil\GK20224</name>
    <name evidence="4" type="ORF">Dwil_GK20224</name>
</gene>
<sequence>MKIQLILALGLLGSVVVLANPSPTLQPQIVPCVHAATAGYSYPAPVEVKFSVTPGVTKYSQSPAISTYGENGHILHTSVGSSSASYEATAGISGISHGGGLTQINKYIAPVSKALFTPSAEYGGPGITYADKSPASQYAAIAPSGFEIKNLVSPAISKTVLTAPKLATYQTSPVTTKVETYTSPGYTYAKATPGYSKVETYTSPGYSYGAATPGISKIATYSSPSIDYAAALGPASTLKLGTTSSLYASKGSGYAASYVPTLAKSYLSTESIPSLTKYVSGGSSYVSKPYAAAAPAIAKVSAGYATSGSGAISHQYVSKPAISTISAAPVVAKVASYAAPAISTYSSAPAVSKLKIATGYAASGSGAVSHQYVSKPAVATYAAAPAVSKVLSYAAPAISTYASAPAITKISSSAGPLVSTYSVSSGYGASGSGAISHQYVSKPAVATISAAPVVAKVASYAAPAVATYSSAPVLKSYVAPSITKVATGYGSSGLGAVSHQYVSKPAVALAPTLSKTYLPAAPAIAISAPAKIATYATPAISKIATGYAASGSGAVSHQYVSKPAVATYAAAPAVSKVLSYAAPAISTYASAPAITKISSSAGPLVSTYSAGPAIAKVATYSQAADVSHQYISKPIIAAYPAPAPAVVAKVASYAAPVVSTYAAAPAIAKVSSGYGTTSSGAISHQYVSKPAVSTISAAPVVTKVASYAAPAISTYSSAPATLKVSSGYGAIGASYAAPAISTYSSAPSTLKVSSGYGAIGSGAVSHQYVSKPALSTISAAPITTKIAGYAAPVVSTYAAAPALTKTAIGYGASASGAVSHQYVSKPAAVITPALSKAYLPAAPAIAIPAPVTIAAHGAPAITKLSGYGYGTSGGALSSIGLTSHGSGTVIGKLAAPAIAKIQTSGYGSSGHGAVSHQYVSKPALTLAPALTKTYLASAPAHQVVSTYGSSASHQLAPVSIGHLGELGGASLSKISSIPSYSLGGKLSTTAFGSHGGGSLGSLGHGAGSGAGYYGVISLGHHAATPALTYQGLLSQTAGHGHLGSPLSGYEHGIGGIGPLGGGFYRYAQGVPALSAPTPLAVGGYLKSAHVAQPAVLKVIPEKHLEHVDTHPRYAFEYAVNDQHTGDHKHQREERDGDVVKGEYSLVEPDGNVRTVKYYADWETGFHAEVINSRDQGKIVAKRQLATAKS</sequence>
<dbReference type="InParanoid" id="B4MXL1"/>
<accession>B4MXL1</accession>
<dbReference type="EMBL" id="CH963876">
    <property type="protein sequence ID" value="EDW76780.2"/>
    <property type="molecule type" value="Genomic_DNA"/>
</dbReference>
<keyword evidence="5" id="KW-1185">Reference proteome</keyword>
<protein>
    <submittedName>
        <fullName evidence="4">Uncharacterized protein</fullName>
    </submittedName>
</protein>
<dbReference type="InterPro" id="IPR031311">
    <property type="entry name" value="CHIT_BIND_RR_consensus"/>
</dbReference>
<organism evidence="4 5">
    <name type="scientific">Drosophila willistoni</name>
    <name type="common">Fruit fly</name>
    <dbReference type="NCBI Taxonomy" id="7260"/>
    <lineage>
        <taxon>Eukaryota</taxon>
        <taxon>Metazoa</taxon>
        <taxon>Ecdysozoa</taxon>
        <taxon>Arthropoda</taxon>
        <taxon>Hexapoda</taxon>
        <taxon>Insecta</taxon>
        <taxon>Pterygota</taxon>
        <taxon>Neoptera</taxon>
        <taxon>Endopterygota</taxon>
        <taxon>Diptera</taxon>
        <taxon>Brachycera</taxon>
        <taxon>Muscomorpha</taxon>
        <taxon>Ephydroidea</taxon>
        <taxon>Drosophilidae</taxon>
        <taxon>Drosophila</taxon>
        <taxon>Sophophora</taxon>
    </lineage>
</organism>
<dbReference type="PANTHER" id="PTHR33289">
    <property type="entry name" value="ANCHORAGE SUBUNIT, PUTATIVE-RELATED"/>
    <property type="match status" value="1"/>
</dbReference>